<dbReference type="PANTHER" id="PTHR12149:SF8">
    <property type="entry name" value="PROTEIN-RIBULOSAMINE 3-KINASE"/>
    <property type="match status" value="1"/>
</dbReference>
<accession>A0A9W6BSB8</accession>
<dbReference type="GO" id="GO:0102193">
    <property type="term" value="F:protein-ribulosamine 3-kinase activity"/>
    <property type="evidence" value="ECO:0007669"/>
    <property type="project" value="UniProtKB-EC"/>
</dbReference>
<evidence type="ECO:0000256" key="1">
    <source>
        <dbReference type="ARBA" id="ARBA00011961"/>
    </source>
</evidence>
<dbReference type="Gene3D" id="3.30.200.20">
    <property type="entry name" value="Phosphorylase Kinase, domain 1"/>
    <property type="match status" value="1"/>
</dbReference>
<keyword evidence="3" id="KW-0418">Kinase</keyword>
<protein>
    <recommendedName>
        <fullName evidence="1">protein-ribulosamine 3-kinase</fullName>
        <ecNumber evidence="1">2.7.1.172</ecNumber>
    </recommendedName>
</protein>
<dbReference type="InterPro" id="IPR011009">
    <property type="entry name" value="Kinase-like_dom_sf"/>
</dbReference>
<name>A0A9W6BSB8_9CHLO</name>
<dbReference type="EC" id="2.7.1.172" evidence="1"/>
<reference evidence="5 6" key="1">
    <citation type="journal article" date="2023" name="Commun. Biol.">
        <title>Reorganization of the ancestral sex-determining regions during the evolution of trioecy in Pleodorina starrii.</title>
        <authorList>
            <person name="Takahashi K."/>
            <person name="Suzuki S."/>
            <person name="Kawai-Toyooka H."/>
            <person name="Yamamoto K."/>
            <person name="Hamaji T."/>
            <person name="Ootsuki R."/>
            <person name="Yamaguchi H."/>
            <person name="Kawachi M."/>
            <person name="Higashiyama T."/>
            <person name="Nozaki H."/>
        </authorList>
    </citation>
    <scope>NUCLEOTIDE SEQUENCE [LARGE SCALE GENOMIC DNA]</scope>
    <source>
        <strain evidence="5 6">NIES-4479</strain>
    </source>
</reference>
<dbReference type="Proteomes" id="UP001165080">
    <property type="component" value="Unassembled WGS sequence"/>
</dbReference>
<dbReference type="AlphaFoldDB" id="A0A9W6BSB8"/>
<evidence type="ECO:0000256" key="4">
    <source>
        <dbReference type="SAM" id="MobiDB-lite"/>
    </source>
</evidence>
<comment type="caution">
    <text evidence="5">The sequence shown here is derived from an EMBL/GenBank/DDBJ whole genome shotgun (WGS) entry which is preliminary data.</text>
</comment>
<dbReference type="EMBL" id="BRXU01000017">
    <property type="protein sequence ID" value="GLC56827.1"/>
    <property type="molecule type" value="Genomic_DNA"/>
</dbReference>
<evidence type="ECO:0000313" key="5">
    <source>
        <dbReference type="EMBL" id="GLC56827.1"/>
    </source>
</evidence>
<dbReference type="SUPFAM" id="SSF56112">
    <property type="entry name" value="Protein kinase-like (PK-like)"/>
    <property type="match status" value="1"/>
</dbReference>
<dbReference type="Pfam" id="PF03881">
    <property type="entry name" value="Fructosamin_kin"/>
    <property type="match status" value="1"/>
</dbReference>
<dbReference type="PIRSF" id="PIRSF006221">
    <property type="entry name" value="Ketosamine-3-kinase"/>
    <property type="match status" value="1"/>
</dbReference>
<comment type="similarity">
    <text evidence="3">Belongs to the fructosamine kinase family.</text>
</comment>
<dbReference type="GO" id="GO:0016301">
    <property type="term" value="F:kinase activity"/>
    <property type="evidence" value="ECO:0007669"/>
    <property type="project" value="UniProtKB-UniRule"/>
</dbReference>
<dbReference type="PANTHER" id="PTHR12149">
    <property type="entry name" value="FRUCTOSAMINE 3 KINASE-RELATED PROTEIN"/>
    <property type="match status" value="1"/>
</dbReference>
<sequence>MLLCKQRGMNQTAHRRAATSPSVHRSATRRPFTTGRSRAGVRVMAGHPAANKWIEEQLGTGPVVKESFVSGSGWSSAYVVETQGGCRYFVKTALGRDEGMFRGEALGLQAMYDTHTLRIPKVFHYGLLEGAGRGGSFIVMEHLDMRGGRLDSGELGRRLARMHLATPKDEHAAAGQFGFPVDNTIGGTQQLNGWTSDWVAFLRDKRLGPQLQMTGDSQLKRMGEQLCSNLHTYFDGIEVRPSVLHGDLWSGNIGAVGSEPTIFDPATYYGHHEAEFGMSWCAGFSQDFYRAYHEIIPRAPGFEQRAEIYRLYHYLNHLNLFGDSYYSQCASILKRLT</sequence>
<keyword evidence="6" id="KW-1185">Reference proteome</keyword>
<gene>
    <name evidence="5" type="primary">PLEST009643</name>
    <name evidence="5" type="ORF">PLESTB_001153300</name>
</gene>
<proteinExistence type="inferred from homology"/>
<keyword evidence="3" id="KW-0808">Transferase</keyword>
<evidence type="ECO:0000256" key="2">
    <source>
        <dbReference type="ARBA" id="ARBA00048655"/>
    </source>
</evidence>
<comment type="catalytic activity">
    <reaction evidence="2">
        <text>N(6)-D-ribulosyl-L-lysyl-[protein] + ATP = N(6)-(3-O-phospho-D-ribulosyl)-L-lysyl-[protein] + ADP + H(+)</text>
        <dbReference type="Rhea" id="RHEA:48432"/>
        <dbReference type="Rhea" id="RHEA-COMP:12103"/>
        <dbReference type="Rhea" id="RHEA-COMP:12104"/>
        <dbReference type="ChEBI" id="CHEBI:15378"/>
        <dbReference type="ChEBI" id="CHEBI:30616"/>
        <dbReference type="ChEBI" id="CHEBI:90418"/>
        <dbReference type="ChEBI" id="CHEBI:90420"/>
        <dbReference type="ChEBI" id="CHEBI:456216"/>
        <dbReference type="EC" id="2.7.1.172"/>
    </reaction>
    <physiologicalReaction direction="left-to-right" evidence="2">
        <dbReference type="Rhea" id="RHEA:48433"/>
    </physiologicalReaction>
</comment>
<evidence type="ECO:0000313" key="6">
    <source>
        <dbReference type="Proteomes" id="UP001165080"/>
    </source>
</evidence>
<evidence type="ECO:0000256" key="3">
    <source>
        <dbReference type="PIRNR" id="PIRNR006221"/>
    </source>
</evidence>
<dbReference type="Gene3D" id="3.90.1200.10">
    <property type="match status" value="1"/>
</dbReference>
<dbReference type="InterPro" id="IPR016477">
    <property type="entry name" value="Fructo-/Ketosamine-3-kinase"/>
</dbReference>
<organism evidence="5 6">
    <name type="scientific">Pleodorina starrii</name>
    <dbReference type="NCBI Taxonomy" id="330485"/>
    <lineage>
        <taxon>Eukaryota</taxon>
        <taxon>Viridiplantae</taxon>
        <taxon>Chlorophyta</taxon>
        <taxon>core chlorophytes</taxon>
        <taxon>Chlorophyceae</taxon>
        <taxon>CS clade</taxon>
        <taxon>Chlamydomonadales</taxon>
        <taxon>Volvocaceae</taxon>
        <taxon>Pleodorina</taxon>
    </lineage>
</organism>
<feature type="region of interest" description="Disordered" evidence="4">
    <location>
        <begin position="5"/>
        <end position="31"/>
    </location>
</feature>